<keyword evidence="2" id="KW-1185">Reference proteome</keyword>
<evidence type="ECO:0000313" key="1">
    <source>
        <dbReference type="EMBL" id="BEH90045.1"/>
    </source>
</evidence>
<evidence type="ECO:0000313" key="2">
    <source>
        <dbReference type="Proteomes" id="UP001432099"/>
    </source>
</evidence>
<gene>
    <name evidence="1" type="ORF">T23_01470</name>
</gene>
<accession>A0ABM8ILX7</accession>
<organism evidence="1 2">
    <name type="scientific">Turicibacter faecis</name>
    <dbReference type="NCBI Taxonomy" id="2963365"/>
    <lineage>
        <taxon>Bacteria</taxon>
        <taxon>Bacillati</taxon>
        <taxon>Bacillota</taxon>
        <taxon>Erysipelotrichia</taxon>
        <taxon>Erysipelotrichales</taxon>
        <taxon>Turicibacteraceae</taxon>
        <taxon>Turicibacter</taxon>
    </lineage>
</organism>
<name>A0ABM8ILX7_9FIRM</name>
<protein>
    <submittedName>
        <fullName evidence="1">Uncharacterized protein</fullName>
    </submittedName>
</protein>
<proteinExistence type="predicted"/>
<dbReference type="Proteomes" id="UP001432099">
    <property type="component" value="Chromosome"/>
</dbReference>
<dbReference type="EMBL" id="AP028127">
    <property type="protein sequence ID" value="BEH90045.1"/>
    <property type="molecule type" value="Genomic_DNA"/>
</dbReference>
<sequence>MKKRLMILILFMVFAEEELLSAVETVSIVNHHENVIKYKVNSKLKDKVNLSDFDDFIEGSTEDIKIMVHDGMKKKFY</sequence>
<reference evidence="1" key="1">
    <citation type="journal article" date="2024" name="Int. J. Syst. Evol. Microbiol.">
        <title>Turicibacter faecis sp. nov., isolated from faeces of heart failure mouse model.</title>
        <authorList>
            <person name="Imamura Y."/>
            <person name="Motooka D."/>
            <person name="Nakajima Y."/>
            <person name="Ito S."/>
            <person name="Kitakaze M."/>
            <person name="Iida T."/>
            <person name="Nakamura S."/>
        </authorList>
    </citation>
    <scope>NUCLEOTIDE SEQUENCE</scope>
    <source>
        <strain evidence="1">TC023</strain>
    </source>
</reference>
<dbReference type="RefSeq" id="WP_161830985.1">
    <property type="nucleotide sequence ID" value="NZ_AP028127.1"/>
</dbReference>